<evidence type="ECO:0000313" key="5">
    <source>
        <dbReference type="Proteomes" id="UP000310314"/>
    </source>
</evidence>
<feature type="signal peptide" evidence="3">
    <location>
        <begin position="1"/>
        <end position="24"/>
    </location>
</feature>
<dbReference type="Pfam" id="PF13585">
    <property type="entry name" value="CHU_C"/>
    <property type="match status" value="1"/>
</dbReference>
<sequence length="1717" mass="185886">MSKIGRVFFSIIFFFIWCSASSQSTPIPDPNFEAQLIALGYDSNGANGNILNSDADLVTNLTTNRNDITNFDGLQAFRNLIELNLDRNQFTTLPMSNLTGLERLTFRDNEVLASLDLTRNVNLKWLDIQSIPAINTSTLTTLDLSANIRLEHIHIFNFQDLETIVLPRTKTLTYLDIKSNFDLIADTSYYDNLEFLDIEVFRGMIITLTLPQVKTNLRSIRVANGEVIDFRGLGEFVNLEKIILFTRTEFIEFPQSNSLTDVQIIPHYIATPVSFNGVPNLNSLTIGSSKVETPFIIDLGSNSELEILVLKDTKLVNLDLSGNPKLRLLEVKENNLEELDLSKNSELESVIAFKNLITNIDLRNSNKITVLDLSDNRLEGIDLSQNTVLEDLNVSKNLFSGEGPDITQNTELVKLNMANNSISTLDITSCLKLESVDLSFNQFSGNNILEQIVQNYQTAGRTLGEETYALNDNLLSNTIPDFTSLVSTTTRNFSLNFQNNNFHFGDFEQQHAQYLSYRDTPRGGGTIFKRYWYAGQNKVNVREVITTVPGQPITLATVVRGARNHYKWFKDGVEIPGAADAPEYTISSPESCESGIYYAEITSDLVPLEDGDDPGNNGRNLVLQRNDLVLGANGVPTCALLISPLNKSVDVPINTGIEWESESGACGFLLSVGSTSGASDILDALDVGNVSGYNFENNLPPDSEIFVTITPYFEDGSLDGCLEESFFTSSEATVPDCAILTQPLAGSVGVDANTNINWSVASGASGYRIRLGTSSGASDLANTNIDDGSTSYDPIDDFVVGSEVFVTITSFNDVGDAIGCDESSFFIASADALPPCTNLSRPLNGELEVNANTIIRWNRVGNASGYVLNIGTSAFGTDILSRDVGSEIEFQLDNNLPNEQTIFVTVIPYNTQGSAEGCVSESFETAAETPLPECTTLISPANGERDVDPLIDLAWNISENATGYIIEVGTTPDGDDFFSQDVGLTTFYNFRDDLPEGRPIYVKIIPYNETGEAVDCQGESFSTSVPTRPECTSLALPENGAINVSTTTNFAWNAISTAKGYTLNIGTTMGGSDILSEDVGATTFFDLPDSLPEEQIIYVSIVPYNDSGDAIDCIEESFTTSGAIVLPECTNLTMPTDGTTEVPVTTSLAWNAISNAEGYRVIIGTSSGASDVFSEDVGIANAISLPENLPENSSIYVLVTPYNAIGDALSCSEETFTTTAAPITPSCANLTMPTNGGTAVSMSTNFAWSAVANASGYFLNIGTSTNGTDIFSEDIGLTNFYDLAQDLPPSTVIYVSIVPYNNEGSALACTEDSFTTASVPTIPSCTSLSLPINGEMSASTFTNFAWNLVDNAQGYTLQIGTSSGGSEIFSGDVGSTTWYDLENELPESTEIFVTIGAYNDLGEAQGCLEESFTTADAPTVPSCSLLISPVEGSRAVDPNTRVVWNAVSDADGYRLSVGTTAGGTDIIDNQDVGLLTEFSLNGGFPTASQIYVTIAPYNVVGENLNCSSQSFTTAASSTDVVPFCTSLYEPIDGQSNIQTETTLRWNEVSNTDGYRISIGTTSGENDILDNFDVGSSTSYDVEGLPIGAIIYVQIKPYNAQGIQEGCQETKFITTFVEPSKNETKFALTPNGDGLNDFWRIEGIEAHPNNIVRIFNRWGDEVFKINGYNNLTNVFSGEANQMASLGAGQLPTGTYFFDIRIDGEHDIDKLRGYLILKR</sequence>
<dbReference type="RefSeq" id="WP_138656142.1">
    <property type="nucleotide sequence ID" value="NZ_VATY01000001.1"/>
</dbReference>
<dbReference type="PANTHER" id="PTHR24366:SF170">
    <property type="entry name" value="RE50361P"/>
    <property type="match status" value="1"/>
</dbReference>
<accession>A0A5S3PTF6</accession>
<dbReference type="Proteomes" id="UP000310314">
    <property type="component" value="Unassembled WGS sequence"/>
</dbReference>
<gene>
    <name evidence="4" type="ORF">FEE95_01935</name>
</gene>
<feature type="chain" id="PRO_5024322754" evidence="3">
    <location>
        <begin position="25"/>
        <end position="1717"/>
    </location>
</feature>
<keyword evidence="1" id="KW-0433">Leucine-rich repeat</keyword>
<dbReference type="InterPro" id="IPR026341">
    <property type="entry name" value="T9SS_type_B"/>
</dbReference>
<dbReference type="InterPro" id="IPR013783">
    <property type="entry name" value="Ig-like_fold"/>
</dbReference>
<dbReference type="InterPro" id="IPR036116">
    <property type="entry name" value="FN3_sf"/>
</dbReference>
<name>A0A5S3PTF6_9FLAO</name>
<dbReference type="EMBL" id="VATY01000001">
    <property type="protein sequence ID" value="TMM58210.1"/>
    <property type="molecule type" value="Genomic_DNA"/>
</dbReference>
<dbReference type="NCBIfam" id="TIGR04131">
    <property type="entry name" value="Bac_Flav_CTERM"/>
    <property type="match status" value="1"/>
</dbReference>
<dbReference type="Gene3D" id="3.80.10.10">
    <property type="entry name" value="Ribonuclease Inhibitor"/>
    <property type="match status" value="2"/>
</dbReference>
<keyword evidence="3" id="KW-0732">Signal</keyword>
<dbReference type="Gene3D" id="2.60.40.10">
    <property type="entry name" value="Immunoglobulins"/>
    <property type="match status" value="6"/>
</dbReference>
<organism evidence="4 5">
    <name type="scientific">Maribacter algarum</name>
    <name type="common">ex Zhang et al. 2020</name>
    <dbReference type="NCBI Taxonomy" id="2578118"/>
    <lineage>
        <taxon>Bacteria</taxon>
        <taxon>Pseudomonadati</taxon>
        <taxon>Bacteroidota</taxon>
        <taxon>Flavobacteriia</taxon>
        <taxon>Flavobacteriales</taxon>
        <taxon>Flavobacteriaceae</taxon>
        <taxon>Maribacter</taxon>
    </lineage>
</organism>
<comment type="caution">
    <text evidence="4">The sequence shown here is derived from an EMBL/GenBank/DDBJ whole genome shotgun (WGS) entry which is preliminary data.</text>
</comment>
<dbReference type="SUPFAM" id="SSF52058">
    <property type="entry name" value="L domain-like"/>
    <property type="match status" value="1"/>
</dbReference>
<keyword evidence="5" id="KW-1185">Reference proteome</keyword>
<dbReference type="InterPro" id="IPR032675">
    <property type="entry name" value="LRR_dom_sf"/>
</dbReference>
<reference evidence="4 5" key="1">
    <citation type="submission" date="2019-05" db="EMBL/GenBank/DDBJ databases">
        <authorList>
            <person name="Zhang J.-Y."/>
            <person name="Feg X."/>
            <person name="Du Z.-J."/>
        </authorList>
    </citation>
    <scope>NUCLEOTIDE SEQUENCE [LARGE SCALE GENOMIC DNA]</scope>
    <source>
        <strain evidence="4 5">RZ26</strain>
    </source>
</reference>
<evidence type="ECO:0000313" key="4">
    <source>
        <dbReference type="EMBL" id="TMM58210.1"/>
    </source>
</evidence>
<evidence type="ECO:0000256" key="1">
    <source>
        <dbReference type="ARBA" id="ARBA00022614"/>
    </source>
</evidence>
<protein>
    <submittedName>
        <fullName evidence="4">T9SS type B sorting domain-containing protein</fullName>
    </submittedName>
</protein>
<dbReference type="SUPFAM" id="SSF52047">
    <property type="entry name" value="RNI-like"/>
    <property type="match status" value="1"/>
</dbReference>
<keyword evidence="2" id="KW-0677">Repeat</keyword>
<proteinExistence type="predicted"/>
<dbReference type="OrthoDB" id="9813840at2"/>
<dbReference type="PANTHER" id="PTHR24366">
    <property type="entry name" value="IG(IMMUNOGLOBULIN) AND LRR(LEUCINE RICH REPEAT) DOMAINS"/>
    <property type="match status" value="1"/>
</dbReference>
<evidence type="ECO:0000256" key="2">
    <source>
        <dbReference type="ARBA" id="ARBA00022737"/>
    </source>
</evidence>
<dbReference type="SUPFAM" id="SSF49265">
    <property type="entry name" value="Fibronectin type III"/>
    <property type="match status" value="1"/>
</dbReference>
<evidence type="ECO:0000256" key="3">
    <source>
        <dbReference type="SAM" id="SignalP"/>
    </source>
</evidence>